<protein>
    <submittedName>
        <fullName evidence="1">Uncharacterized protein</fullName>
    </submittedName>
</protein>
<organism evidence="1">
    <name type="scientific">Oryza nivara</name>
    <name type="common">Indian wild rice</name>
    <name type="synonym">Oryza sativa f. spontanea</name>
    <dbReference type="NCBI Taxonomy" id="4536"/>
    <lineage>
        <taxon>Eukaryota</taxon>
        <taxon>Viridiplantae</taxon>
        <taxon>Streptophyta</taxon>
        <taxon>Embryophyta</taxon>
        <taxon>Tracheophyta</taxon>
        <taxon>Spermatophyta</taxon>
        <taxon>Magnoliopsida</taxon>
        <taxon>Liliopsida</taxon>
        <taxon>Poales</taxon>
        <taxon>Poaceae</taxon>
        <taxon>BOP clade</taxon>
        <taxon>Oryzoideae</taxon>
        <taxon>Oryzeae</taxon>
        <taxon>Oryzinae</taxon>
        <taxon>Oryza</taxon>
    </lineage>
</organism>
<dbReference type="EnsemblPlants" id="ONIVA09G09790.1">
    <property type="protein sequence ID" value="ONIVA09G09790.1"/>
    <property type="gene ID" value="ONIVA09G09790"/>
</dbReference>
<name>A0A0E0IJI2_ORYNI</name>
<reference evidence="1" key="2">
    <citation type="submission" date="2018-04" db="EMBL/GenBank/DDBJ databases">
        <title>OnivRS2 (Oryza nivara Reference Sequence Version 2).</title>
        <authorList>
            <person name="Zhang J."/>
            <person name="Kudrna D."/>
            <person name="Lee S."/>
            <person name="Talag J."/>
            <person name="Rajasekar S."/>
            <person name="Welchert J."/>
            <person name="Hsing Y.-I."/>
            <person name="Wing R.A."/>
        </authorList>
    </citation>
    <scope>NUCLEOTIDE SEQUENCE [LARGE SCALE GENOMIC DNA]</scope>
    <source>
        <strain evidence="1">SL10</strain>
    </source>
</reference>
<accession>A0A0E0IJI2</accession>
<dbReference type="Gramene" id="ONIVA09G09790.1">
    <property type="protein sequence ID" value="ONIVA09G09790.1"/>
    <property type="gene ID" value="ONIVA09G09790"/>
</dbReference>
<evidence type="ECO:0000313" key="1">
    <source>
        <dbReference type="EnsemblPlants" id="ONIVA09G09790.1"/>
    </source>
</evidence>
<sequence length="127" mass="14555">MEYNSGGKEAFSKFYMDYPRTELMVHSSQDFSKNESLNVVVETCVHGEYHFALASEGIGGRKLLHRDQLDLIDKRRNVTKELVRGGRNTYEKCRLPLYLQNFLNGEIECDPRLHPSSGYVLKLVASP</sequence>
<reference evidence="1" key="1">
    <citation type="submission" date="2015-04" db="UniProtKB">
        <authorList>
            <consortium name="EnsemblPlants"/>
        </authorList>
    </citation>
    <scope>IDENTIFICATION</scope>
    <source>
        <strain evidence="1">SL10</strain>
    </source>
</reference>
<dbReference type="AlphaFoldDB" id="A0A0E0IJI2"/>
<dbReference type="Proteomes" id="UP000006591">
    <property type="component" value="Chromosome 9"/>
</dbReference>
<proteinExistence type="predicted"/>
<evidence type="ECO:0000313" key="2">
    <source>
        <dbReference type="Proteomes" id="UP000006591"/>
    </source>
</evidence>
<keyword evidence="2" id="KW-1185">Reference proteome</keyword>
<dbReference type="HOGENOM" id="CLU_161647_0_0_1"/>